<dbReference type="EMBL" id="CP005290">
    <property type="protein sequence ID" value="AGK61729.1"/>
    <property type="molecule type" value="Genomic_DNA"/>
</dbReference>
<dbReference type="GeneID" id="15393393"/>
<keyword evidence="2" id="KW-1185">Reference proteome</keyword>
<proteinExistence type="predicted"/>
<protein>
    <submittedName>
        <fullName evidence="1">Uncharacterized protein</fullName>
    </submittedName>
</protein>
<dbReference type="STRING" id="387631.Asulf_01758"/>
<sequence>MGSGSDSEYYLFECPKCGDVNKHKGKVLDKAEGENIIVLKVKCEDCNSVGLIKILKPGNIEIFDFD</sequence>
<dbReference type="KEGG" id="ast:Asulf_01758"/>
<dbReference type="HOGENOM" id="CLU_2820584_0_0_2"/>
<dbReference type="RefSeq" id="WP_015591327.1">
    <property type="nucleotide sequence ID" value="NC_021169.1"/>
</dbReference>
<dbReference type="eggNOG" id="arCOG12218">
    <property type="taxonomic scope" value="Archaea"/>
</dbReference>
<organism evidence="1 2">
    <name type="scientific">Archaeoglobus sulfaticallidus PM70-1</name>
    <dbReference type="NCBI Taxonomy" id="387631"/>
    <lineage>
        <taxon>Archaea</taxon>
        <taxon>Methanobacteriati</taxon>
        <taxon>Methanobacteriota</taxon>
        <taxon>Archaeoglobi</taxon>
        <taxon>Archaeoglobales</taxon>
        <taxon>Archaeoglobaceae</taxon>
        <taxon>Archaeoglobus</taxon>
    </lineage>
</organism>
<name>N0BDL6_9EURY</name>
<accession>N0BDL6</accession>
<gene>
    <name evidence="1" type="ORF">Asulf_01758</name>
</gene>
<evidence type="ECO:0000313" key="1">
    <source>
        <dbReference type="EMBL" id="AGK61729.1"/>
    </source>
</evidence>
<dbReference type="AlphaFoldDB" id="N0BDL6"/>
<dbReference type="Proteomes" id="UP000013307">
    <property type="component" value="Chromosome"/>
</dbReference>
<dbReference type="OrthoDB" id="23364at2157"/>
<reference evidence="1 2" key="1">
    <citation type="journal article" date="2013" name="Genome Announc.">
        <title>Complete Genome Sequence of the Thermophilic and Facultatively Chemolithoautotrophic Sulfate Reducer Archaeoglobus sulfaticallidus Strain PM70-1T.</title>
        <authorList>
            <person name="Stokke R."/>
            <person name="Hocking W.P."/>
            <person name="Steinsbu B.O."/>
            <person name="Steen I.H."/>
        </authorList>
    </citation>
    <scope>NUCLEOTIDE SEQUENCE [LARGE SCALE GENOMIC DNA]</scope>
    <source>
        <strain evidence="1">PM70-1</strain>
    </source>
</reference>
<evidence type="ECO:0000313" key="2">
    <source>
        <dbReference type="Proteomes" id="UP000013307"/>
    </source>
</evidence>